<feature type="domain" description="FAD dependent oxidoreductase" evidence="1">
    <location>
        <begin position="5"/>
        <end position="361"/>
    </location>
</feature>
<dbReference type="Proteomes" id="UP001224428">
    <property type="component" value="Unassembled WGS sequence"/>
</dbReference>
<evidence type="ECO:0000259" key="1">
    <source>
        <dbReference type="Pfam" id="PF01266"/>
    </source>
</evidence>
<dbReference type="SUPFAM" id="SSF54373">
    <property type="entry name" value="FAD-linked reductases, C-terminal domain"/>
    <property type="match status" value="1"/>
</dbReference>
<sequence length="383" mass="42453">MKKYDITIIGGGIIGGTIAYELSQYKLNTIVLEKNPLFADETSKANSGAIHGGFDPEPHKIEAKLNVLGNELWRTKIFKDLEFPKAQLDSLILAFNEEEMEHVHMLYERGLVNKVPKEFLKVISKEEVLVKEPNVNPNVVGALLCTSSWAIDPVRATYAFMGASEQNGTELKTNAEVIDIKYINDIFELTLKNGEKIYSKVVINAAGHYADILAEKAGYGDFKQTTRRGEYRILARSEAGIVNSICFKVPTIHGKGVIVAPMLDGRVLVGPTAEEGVPKEETRLVTKEKFDYIGKIGTEIIPTIRLQKTEMTLAGSRPIDIETNDFIIRSAKENKKWINAAGMQSPAIASSPAIAIEIAKLVEEAGIKLEKDLNYNPKFKVEF</sequence>
<evidence type="ECO:0000313" key="3">
    <source>
        <dbReference type="Proteomes" id="UP001224428"/>
    </source>
</evidence>
<dbReference type="PANTHER" id="PTHR42720">
    <property type="entry name" value="GLYCEROL-3-PHOSPHATE DEHYDROGENASE"/>
    <property type="match status" value="1"/>
</dbReference>
<proteinExistence type="predicted"/>
<dbReference type="Pfam" id="PF01266">
    <property type="entry name" value="DAO"/>
    <property type="match status" value="1"/>
</dbReference>
<dbReference type="InterPro" id="IPR036188">
    <property type="entry name" value="FAD/NAD-bd_sf"/>
</dbReference>
<dbReference type="Gene3D" id="3.50.50.60">
    <property type="entry name" value="FAD/NAD(P)-binding domain"/>
    <property type="match status" value="1"/>
</dbReference>
<protein>
    <submittedName>
        <fullName evidence="2">Type 2 glycerol-3-phosphate oxidase</fullName>
    </submittedName>
</protein>
<dbReference type="AlphaFoldDB" id="A0AAJ1PT62"/>
<gene>
    <name evidence="2" type="primary">glpO</name>
    <name evidence="2" type="ORF">QLQ80_03145</name>
</gene>
<dbReference type="EMBL" id="JASDDP010000025">
    <property type="protein sequence ID" value="MDJ1646059.1"/>
    <property type="molecule type" value="Genomic_DNA"/>
</dbReference>
<dbReference type="Gene3D" id="3.30.9.10">
    <property type="entry name" value="D-Amino Acid Oxidase, subunit A, domain 2"/>
    <property type="match status" value="1"/>
</dbReference>
<reference evidence="2" key="1">
    <citation type="submission" date="2023-05" db="EMBL/GenBank/DDBJ databases">
        <title>Mycoplasma phocimorsus sp. nov., isolated from Scandinavian patients with seal finger or septic arthritis after contact with seals.</title>
        <authorList>
            <person name="Skafte-Holm A."/>
            <person name="Pedersen T.R."/>
            <person name="Froelund M."/>
            <person name="Stegger M."/>
            <person name="Qvortrup K."/>
            <person name="Michaels D.L."/>
            <person name="Brown D.R."/>
            <person name="Jensen J.S."/>
        </authorList>
    </citation>
    <scope>NUCLEOTIDE SEQUENCE</scope>
    <source>
        <strain evidence="2">M5725</strain>
    </source>
</reference>
<organism evidence="2 3">
    <name type="scientific">Mycoplasma phocimorsus</name>
    <dbReference type="NCBI Taxonomy" id="3045839"/>
    <lineage>
        <taxon>Bacteria</taxon>
        <taxon>Bacillati</taxon>
        <taxon>Mycoplasmatota</taxon>
        <taxon>Mollicutes</taxon>
        <taxon>Mycoplasmataceae</taxon>
        <taxon>Mycoplasma</taxon>
    </lineage>
</organism>
<dbReference type="PANTHER" id="PTHR42720:SF1">
    <property type="entry name" value="GLYCEROL 3-PHOSPHATE OXIDASE"/>
    <property type="match status" value="1"/>
</dbReference>
<keyword evidence="3" id="KW-1185">Reference proteome</keyword>
<accession>A0AAJ1PT62</accession>
<name>A0AAJ1PT62_9MOLU</name>
<dbReference type="InterPro" id="IPR006076">
    <property type="entry name" value="FAD-dep_OxRdtase"/>
</dbReference>
<evidence type="ECO:0000313" key="2">
    <source>
        <dbReference type="EMBL" id="MDJ1646059.1"/>
    </source>
</evidence>
<dbReference type="RefSeq" id="WP_283827428.1">
    <property type="nucleotide sequence ID" value="NZ_JASDDP010000025.1"/>
</dbReference>
<dbReference type="InterPro" id="IPR052745">
    <property type="entry name" value="G3P_Oxidase/Oxidoreductase"/>
</dbReference>
<dbReference type="SUPFAM" id="SSF51905">
    <property type="entry name" value="FAD/NAD(P)-binding domain"/>
    <property type="match status" value="1"/>
</dbReference>
<comment type="caution">
    <text evidence="2">The sequence shown here is derived from an EMBL/GenBank/DDBJ whole genome shotgun (WGS) entry which is preliminary data.</text>
</comment>
<dbReference type="NCBIfam" id="NF033460">
    <property type="entry name" value="glycerol3P_ox_II"/>
    <property type="match status" value="1"/>
</dbReference>